<name>A0A0F9T151_9ZZZZ</name>
<evidence type="ECO:0000313" key="1">
    <source>
        <dbReference type="EMBL" id="KKN72979.1"/>
    </source>
</evidence>
<gene>
    <name evidence="1" type="ORF">LCGC14_0405330</name>
</gene>
<accession>A0A0F9T151</accession>
<dbReference type="AlphaFoldDB" id="A0A0F9T151"/>
<reference evidence="1" key="1">
    <citation type="journal article" date="2015" name="Nature">
        <title>Complex archaea that bridge the gap between prokaryotes and eukaryotes.</title>
        <authorList>
            <person name="Spang A."/>
            <person name="Saw J.H."/>
            <person name="Jorgensen S.L."/>
            <person name="Zaremba-Niedzwiedzka K."/>
            <person name="Martijn J."/>
            <person name="Lind A.E."/>
            <person name="van Eijk R."/>
            <person name="Schleper C."/>
            <person name="Guy L."/>
            <person name="Ettema T.J."/>
        </authorList>
    </citation>
    <scope>NUCLEOTIDE SEQUENCE</scope>
</reference>
<dbReference type="EMBL" id="LAZR01000352">
    <property type="protein sequence ID" value="KKN72979.1"/>
    <property type="molecule type" value="Genomic_DNA"/>
</dbReference>
<comment type="caution">
    <text evidence="1">The sequence shown here is derived from an EMBL/GenBank/DDBJ whole genome shotgun (WGS) entry which is preliminary data.</text>
</comment>
<organism evidence="1">
    <name type="scientific">marine sediment metagenome</name>
    <dbReference type="NCBI Taxonomy" id="412755"/>
    <lineage>
        <taxon>unclassified sequences</taxon>
        <taxon>metagenomes</taxon>
        <taxon>ecological metagenomes</taxon>
    </lineage>
</organism>
<proteinExistence type="predicted"/>
<protein>
    <submittedName>
        <fullName evidence="1">Uncharacterized protein</fullName>
    </submittedName>
</protein>
<sequence>MKVFIVSIGSYSAPQGGITVFAKDWTRAKDLIMQYETSDHPPFDIRDLKSGPDFSVETIDCDEQIFDFTTMPFWG</sequence>